<gene>
    <name evidence="6" type="ORF">GS441_07040</name>
    <name evidence="7" type="ORF">GS882_18960</name>
    <name evidence="8" type="ORF">GS947_06585</name>
</gene>
<protein>
    <submittedName>
        <fullName evidence="6">Ion channel protein</fullName>
    </submittedName>
</protein>
<feature type="transmembrane region" description="Helical" evidence="5">
    <location>
        <begin position="309"/>
        <end position="328"/>
    </location>
</feature>
<reference evidence="6" key="1">
    <citation type="submission" date="2019-11" db="EMBL/GenBank/DDBJ databases">
        <title>Spread of Macrolides and rifampicin resistant Rhodococcus equi in clinical isolates in the USA.</title>
        <authorList>
            <person name="Alvarez-Narvaez S."/>
            <person name="Huber L."/>
            <person name="Cohen N.D."/>
            <person name="Slovis N."/>
            <person name="Greiter M."/>
            <person name="Giguere S."/>
            <person name="Hart K."/>
        </authorList>
    </citation>
    <scope>NUCLEOTIDE SEQUENCE</scope>
    <source>
        <strain evidence="6">Lh_17</strain>
    </source>
</reference>
<evidence type="ECO:0000313" key="9">
    <source>
        <dbReference type="Proteomes" id="UP000808906"/>
    </source>
</evidence>
<evidence type="ECO:0000313" key="6">
    <source>
        <dbReference type="EMBL" id="MBM4565195.1"/>
    </source>
</evidence>
<reference evidence="7" key="2">
    <citation type="journal article" date="2020" name="Environ. Microbiol.">
        <title>The novel and transferable erm(51) gene confers Macrolides, Lincosamides, and Streptogramins B (MLSB) resistance to clonal Rhodococcus equi in the environment.</title>
        <authorList>
            <person name="Huber L."/>
            <person name="Giguere S."/>
            <person name="Slovis N.M."/>
            <person name="Alvarez-Narvaez S."/>
            <person name="Hart K.A."/>
            <person name="Greiter M."/>
            <person name="Morris E.R.A."/>
            <person name="Cohen N.D."/>
        </authorList>
    </citation>
    <scope>NUCLEOTIDE SEQUENCE</scope>
    <source>
        <strain evidence="7">Lh_116_1</strain>
        <strain evidence="8">Lh_16_1</strain>
    </source>
</reference>
<dbReference type="Proteomes" id="UP000603463">
    <property type="component" value="Unassembled WGS sequence"/>
</dbReference>
<keyword evidence="3 5" id="KW-1133">Transmembrane helix</keyword>
<feature type="transmembrane region" description="Helical" evidence="5">
    <location>
        <begin position="21"/>
        <end position="44"/>
    </location>
</feature>
<feature type="transmembrane region" description="Helical" evidence="5">
    <location>
        <begin position="154"/>
        <end position="177"/>
    </location>
</feature>
<evidence type="ECO:0000313" key="7">
    <source>
        <dbReference type="EMBL" id="NKT80171.1"/>
    </source>
</evidence>
<dbReference type="NCBIfam" id="NF002971">
    <property type="entry name" value="PRK03655.1"/>
    <property type="match status" value="1"/>
</dbReference>
<dbReference type="InterPro" id="IPR001807">
    <property type="entry name" value="ClC"/>
</dbReference>
<name>A0A9Q5F506_RHOHA</name>
<dbReference type="RefSeq" id="WP_084961709.1">
    <property type="nucleotide sequence ID" value="NZ_CP095477.1"/>
</dbReference>
<feature type="transmembrane region" description="Helical" evidence="5">
    <location>
        <begin position="189"/>
        <end position="210"/>
    </location>
</feature>
<comment type="caution">
    <text evidence="6">The sequence shown here is derived from an EMBL/GenBank/DDBJ whole genome shotgun (WGS) entry which is preliminary data.</text>
</comment>
<evidence type="ECO:0000256" key="1">
    <source>
        <dbReference type="ARBA" id="ARBA00004141"/>
    </source>
</evidence>
<dbReference type="GO" id="GO:0016020">
    <property type="term" value="C:membrane"/>
    <property type="evidence" value="ECO:0007669"/>
    <property type="project" value="UniProtKB-SubCell"/>
</dbReference>
<sequence>MQDEERDQERPDARVIAREAMLALFVGVGATAMPVAVLVVARAVADFLYETLPSALGFAGDARWWIGSVLTVAGITVGLVVWLVPGHAGRDSATAGLIGPPIPLRVLPSLLLALVVALGAGVGLSPENVLISVNAALAVWVVARVGPAIASDRVAALATAATIGVQFGTPVAAPLAYLELTGRRVQGNLWDAILAPLVAAGAGAVTMAVLDRPVLALDLPGYATVTVWAVLGGVAIATVTAVTVLGAVYAYRTLHASFHRLRNPVLMTGLGGVVLGLLGALGGRESMFRDIGTMRDVVASAPETSVPRLLVFGGCSLAAFAVAASSGFRGGRVIASAAVGVTAGMIGHALVPGVPVPPAIACGVLGAIVVAVRSCWLGIFVPVAMVGSVTVLPILCLAVLPVWLLVKNRPTMTVRFPRGSPDDR</sequence>
<feature type="transmembrane region" description="Helical" evidence="5">
    <location>
        <begin position="222"/>
        <end position="251"/>
    </location>
</feature>
<proteinExistence type="predicted"/>
<dbReference type="AlphaFoldDB" id="A0A9Q5F506"/>
<keyword evidence="2 5" id="KW-0812">Transmembrane</keyword>
<feature type="transmembrane region" description="Helical" evidence="5">
    <location>
        <begin position="104"/>
        <end position="123"/>
    </location>
</feature>
<dbReference type="GO" id="GO:0015108">
    <property type="term" value="F:chloride transmembrane transporter activity"/>
    <property type="evidence" value="ECO:0007669"/>
    <property type="project" value="InterPro"/>
</dbReference>
<feature type="transmembrane region" description="Helical" evidence="5">
    <location>
        <begin position="263"/>
        <end position="281"/>
    </location>
</feature>
<evidence type="ECO:0000256" key="2">
    <source>
        <dbReference type="ARBA" id="ARBA00022692"/>
    </source>
</evidence>
<dbReference type="Proteomes" id="UP000608063">
    <property type="component" value="Unassembled WGS sequence"/>
</dbReference>
<evidence type="ECO:0000256" key="5">
    <source>
        <dbReference type="SAM" id="Phobius"/>
    </source>
</evidence>
<evidence type="ECO:0000256" key="3">
    <source>
        <dbReference type="ARBA" id="ARBA00022989"/>
    </source>
</evidence>
<dbReference type="SUPFAM" id="SSF81340">
    <property type="entry name" value="Clc chloride channel"/>
    <property type="match status" value="1"/>
</dbReference>
<evidence type="ECO:0000313" key="8">
    <source>
        <dbReference type="EMBL" id="NKW41291.1"/>
    </source>
</evidence>
<feature type="transmembrane region" description="Helical" evidence="5">
    <location>
        <begin position="358"/>
        <end position="379"/>
    </location>
</feature>
<accession>A0A9Q5F506</accession>
<dbReference type="EMBL" id="WUXR01000002">
    <property type="protein sequence ID" value="MBM4565195.1"/>
    <property type="molecule type" value="Genomic_DNA"/>
</dbReference>
<feature type="transmembrane region" description="Helical" evidence="5">
    <location>
        <begin position="64"/>
        <end position="84"/>
    </location>
</feature>
<feature type="transmembrane region" description="Helical" evidence="5">
    <location>
        <begin position="385"/>
        <end position="406"/>
    </location>
</feature>
<comment type="subcellular location">
    <subcellularLocation>
        <location evidence="1">Membrane</location>
        <topology evidence="1">Multi-pass membrane protein</topology>
    </subcellularLocation>
</comment>
<evidence type="ECO:0000256" key="4">
    <source>
        <dbReference type="ARBA" id="ARBA00023136"/>
    </source>
</evidence>
<keyword evidence="4 5" id="KW-0472">Membrane</keyword>
<dbReference type="EMBL" id="WVDC01000001">
    <property type="protein sequence ID" value="NKW41291.1"/>
    <property type="molecule type" value="Genomic_DNA"/>
</dbReference>
<dbReference type="Pfam" id="PF00654">
    <property type="entry name" value="Voltage_CLC"/>
    <property type="match status" value="1"/>
</dbReference>
<dbReference type="Gene3D" id="1.10.3080.10">
    <property type="entry name" value="Clc chloride channel"/>
    <property type="match status" value="1"/>
</dbReference>
<dbReference type="InterPro" id="IPR014743">
    <property type="entry name" value="Cl-channel_core"/>
</dbReference>
<organism evidence="6 9">
    <name type="scientific">Rhodococcus hoagii</name>
    <name type="common">Corynebacterium equii</name>
    <dbReference type="NCBI Taxonomy" id="43767"/>
    <lineage>
        <taxon>Bacteria</taxon>
        <taxon>Bacillati</taxon>
        <taxon>Actinomycetota</taxon>
        <taxon>Actinomycetes</taxon>
        <taxon>Mycobacteriales</taxon>
        <taxon>Nocardiaceae</taxon>
        <taxon>Prescottella</taxon>
    </lineage>
</organism>
<dbReference type="EMBL" id="WVBC01000032">
    <property type="protein sequence ID" value="NKT80171.1"/>
    <property type="molecule type" value="Genomic_DNA"/>
</dbReference>
<dbReference type="Proteomes" id="UP000808906">
    <property type="component" value="Unassembled WGS sequence"/>
</dbReference>